<evidence type="ECO:0008006" key="3">
    <source>
        <dbReference type="Google" id="ProtNLM"/>
    </source>
</evidence>
<dbReference type="RefSeq" id="WP_188243220.1">
    <property type="nucleotide sequence ID" value="NZ_JABTCF010000003.1"/>
</dbReference>
<evidence type="ECO:0000313" key="1">
    <source>
        <dbReference type="EMBL" id="MBD0777719.1"/>
    </source>
</evidence>
<gene>
    <name evidence="1" type="ORF">HPE56_07930</name>
</gene>
<accession>A0ABR7UYN3</accession>
<sequence length="165" mass="19508">MRIIQTLLLLLMTNFTFGQKSIIGNYYSRIKGTIEIKSDSTFIHKYRFDLSSSWTKGNWKIKNDTIYLTTKLVMDTLQIRNSENKVIRDSLVLSSNQKIERIEQNEYLVSTLSSGGQNRIKPPNKLFLKRKKLYLINENGTLDLRKLNGMRTDKKYYTYFKKFNE</sequence>
<keyword evidence="2" id="KW-1185">Reference proteome</keyword>
<name>A0ABR7UYN3_9FLAO</name>
<proteinExistence type="predicted"/>
<reference evidence="1" key="1">
    <citation type="submission" date="2020-05" db="EMBL/GenBank/DDBJ databases">
        <title>The draft genome sequence of Maribacter sp. ANRC-HE7.</title>
        <authorList>
            <person name="Mu L."/>
        </authorList>
    </citation>
    <scope>NUCLEOTIDE SEQUENCE</scope>
    <source>
        <strain evidence="1">ANRC-HE7</strain>
    </source>
</reference>
<dbReference type="Proteomes" id="UP001166021">
    <property type="component" value="Unassembled WGS sequence"/>
</dbReference>
<dbReference type="EMBL" id="JABTCF010000003">
    <property type="protein sequence ID" value="MBD0777719.1"/>
    <property type="molecule type" value="Genomic_DNA"/>
</dbReference>
<protein>
    <recommendedName>
        <fullName evidence="3">OstA-like protein</fullName>
    </recommendedName>
</protein>
<organism evidence="1 2">
    <name type="scientific">Maribacter aquimaris</name>
    <dbReference type="NCBI Taxonomy" id="2737171"/>
    <lineage>
        <taxon>Bacteria</taxon>
        <taxon>Pseudomonadati</taxon>
        <taxon>Bacteroidota</taxon>
        <taxon>Flavobacteriia</taxon>
        <taxon>Flavobacteriales</taxon>
        <taxon>Flavobacteriaceae</taxon>
        <taxon>Maribacter</taxon>
    </lineage>
</organism>
<evidence type="ECO:0000313" key="2">
    <source>
        <dbReference type="Proteomes" id="UP001166021"/>
    </source>
</evidence>
<comment type="caution">
    <text evidence="1">The sequence shown here is derived from an EMBL/GenBank/DDBJ whole genome shotgun (WGS) entry which is preliminary data.</text>
</comment>